<proteinExistence type="predicted"/>
<keyword evidence="1" id="KW-0812">Transmembrane</keyword>
<evidence type="ECO:0000313" key="3">
    <source>
        <dbReference type="Proteomes" id="UP000247612"/>
    </source>
</evidence>
<reference evidence="2 3" key="1">
    <citation type="submission" date="2018-05" db="EMBL/GenBank/DDBJ databases">
        <title>Genomic Encyclopedia of Type Strains, Phase IV (KMG-IV): sequencing the most valuable type-strain genomes for metagenomic binning, comparative biology and taxonomic classification.</title>
        <authorList>
            <person name="Goeker M."/>
        </authorList>
    </citation>
    <scope>NUCLEOTIDE SEQUENCE [LARGE SCALE GENOMIC DNA]</scope>
    <source>
        <strain evidence="2 3">JC118</strain>
    </source>
</reference>
<dbReference type="AlphaFoldDB" id="A0A318L612"/>
<dbReference type="EMBL" id="QJKH01000002">
    <property type="protein sequence ID" value="PXX80943.1"/>
    <property type="molecule type" value="Genomic_DNA"/>
</dbReference>
<evidence type="ECO:0000313" key="2">
    <source>
        <dbReference type="EMBL" id="PXX80943.1"/>
    </source>
</evidence>
<keyword evidence="1" id="KW-0472">Membrane</keyword>
<name>A0A318L612_9FIRM</name>
<dbReference type="STRING" id="1034346.GCA_000313565_02501"/>
<keyword evidence="1" id="KW-1133">Transmembrane helix</keyword>
<evidence type="ECO:0000256" key="1">
    <source>
        <dbReference type="SAM" id="Phobius"/>
    </source>
</evidence>
<organism evidence="2 3">
    <name type="scientific">Dielma fastidiosa</name>
    <dbReference type="NCBI Taxonomy" id="1034346"/>
    <lineage>
        <taxon>Bacteria</taxon>
        <taxon>Bacillati</taxon>
        <taxon>Bacillota</taxon>
        <taxon>Erysipelotrichia</taxon>
        <taxon>Erysipelotrichales</taxon>
        <taxon>Erysipelotrichaceae</taxon>
        <taxon>Dielma</taxon>
    </lineage>
</organism>
<dbReference type="Proteomes" id="UP000247612">
    <property type="component" value="Unassembled WGS sequence"/>
</dbReference>
<gene>
    <name evidence="2" type="ORF">DES51_10261</name>
</gene>
<accession>A0A318L612</accession>
<feature type="transmembrane region" description="Helical" evidence="1">
    <location>
        <begin position="12"/>
        <end position="28"/>
    </location>
</feature>
<sequence length="31" mass="3709">MYINADNLNDYLHFLLFFTFTVSIVTLNKKL</sequence>
<comment type="caution">
    <text evidence="2">The sequence shown here is derived from an EMBL/GenBank/DDBJ whole genome shotgun (WGS) entry which is preliminary data.</text>
</comment>
<keyword evidence="3" id="KW-1185">Reference proteome</keyword>
<protein>
    <submittedName>
        <fullName evidence="2">Uncharacterized protein</fullName>
    </submittedName>
</protein>